<dbReference type="AlphaFoldDB" id="A0A1I8AUE7"/>
<sequence>MYAGAIKLVGTEAGVGVRLAGDVVASAGDMQLDANGHLSVAQVSASGAVKVKAASVEVQGPMYSGTEVRVDSAGALVNQQSIAARERVTLQAEGTLSNRGVIEAGVNPDNTAV</sequence>
<accession>A0A1I8AUE7</accession>
<dbReference type="Gene3D" id="2.160.20.10">
    <property type="entry name" value="Single-stranded right-handed beta-helix, Pectin lyase-like"/>
    <property type="match status" value="1"/>
</dbReference>
<dbReference type="Pfam" id="PF05594">
    <property type="entry name" value="Fil_haemagg"/>
    <property type="match status" value="1"/>
</dbReference>
<dbReference type="InterPro" id="IPR008619">
    <property type="entry name" value="Filamentous_hemagglutn_rpt"/>
</dbReference>
<dbReference type="InterPro" id="IPR010069">
    <property type="entry name" value="CdiA_FHA1_rpt"/>
</dbReference>
<dbReference type="WBParaSite" id="L893_g9175.t1">
    <property type="protein sequence ID" value="L893_g9175.t1"/>
    <property type="gene ID" value="L893_g9175"/>
</dbReference>
<evidence type="ECO:0000313" key="1">
    <source>
        <dbReference type="Proteomes" id="UP000095287"/>
    </source>
</evidence>
<protein>
    <submittedName>
        <fullName evidence="2">Adhesin</fullName>
    </submittedName>
</protein>
<keyword evidence="1" id="KW-1185">Reference proteome</keyword>
<organism evidence="1 2">
    <name type="scientific">Steinernema glaseri</name>
    <dbReference type="NCBI Taxonomy" id="37863"/>
    <lineage>
        <taxon>Eukaryota</taxon>
        <taxon>Metazoa</taxon>
        <taxon>Ecdysozoa</taxon>
        <taxon>Nematoda</taxon>
        <taxon>Chromadorea</taxon>
        <taxon>Rhabditida</taxon>
        <taxon>Tylenchina</taxon>
        <taxon>Panagrolaimomorpha</taxon>
        <taxon>Strongyloidoidea</taxon>
        <taxon>Steinernematidae</taxon>
        <taxon>Steinernema</taxon>
    </lineage>
</organism>
<dbReference type="NCBIfam" id="TIGR01731">
    <property type="entry name" value="fil_hemag_20aa"/>
    <property type="match status" value="2"/>
</dbReference>
<reference evidence="2" key="1">
    <citation type="submission" date="2016-11" db="UniProtKB">
        <authorList>
            <consortium name="WormBaseParasite"/>
        </authorList>
    </citation>
    <scope>IDENTIFICATION</scope>
</reference>
<evidence type="ECO:0000313" key="2">
    <source>
        <dbReference type="WBParaSite" id="L893_g9175.t1"/>
    </source>
</evidence>
<proteinExistence type="predicted"/>
<dbReference type="InterPro" id="IPR012334">
    <property type="entry name" value="Pectin_lyas_fold"/>
</dbReference>
<dbReference type="Proteomes" id="UP000095287">
    <property type="component" value="Unplaced"/>
</dbReference>
<name>A0A1I8AUE7_9BILA</name>